<dbReference type="EMBL" id="CP098747">
    <property type="protein sequence ID" value="USG61193.1"/>
    <property type="molecule type" value="Genomic_DNA"/>
</dbReference>
<comment type="function">
    <text evidence="8 10 11">Involved in peptidoglycan biosynthesis. Transports lipid-linked peptidoglycan precursors from the inner to the outer leaflet of the cytoplasmic membrane.</text>
</comment>
<feature type="transmembrane region" description="Helical" evidence="10">
    <location>
        <begin position="409"/>
        <end position="430"/>
    </location>
</feature>
<feature type="transmembrane region" description="Helical" evidence="10">
    <location>
        <begin position="134"/>
        <end position="154"/>
    </location>
</feature>
<dbReference type="PIRSF" id="PIRSF002869">
    <property type="entry name" value="MviN"/>
    <property type="match status" value="1"/>
</dbReference>
<feature type="transmembrane region" description="Helical" evidence="10">
    <location>
        <begin position="230"/>
        <end position="260"/>
    </location>
</feature>
<dbReference type="Proteomes" id="UP001056291">
    <property type="component" value="Chromosome"/>
</dbReference>
<accession>A0ABY4W516</accession>
<evidence type="ECO:0000256" key="4">
    <source>
        <dbReference type="ARBA" id="ARBA00022960"/>
    </source>
</evidence>
<dbReference type="NCBIfam" id="TIGR01695">
    <property type="entry name" value="murJ_mviN"/>
    <property type="match status" value="1"/>
</dbReference>
<evidence type="ECO:0000256" key="9">
    <source>
        <dbReference type="ARBA" id="ARBA00061532"/>
    </source>
</evidence>
<feature type="transmembrane region" description="Helical" evidence="10">
    <location>
        <begin position="314"/>
        <end position="338"/>
    </location>
</feature>
<evidence type="ECO:0000256" key="5">
    <source>
        <dbReference type="ARBA" id="ARBA00022984"/>
    </source>
</evidence>
<dbReference type="PANTHER" id="PTHR47019:SF1">
    <property type="entry name" value="LIPID II FLIPPASE MURJ"/>
    <property type="match status" value="1"/>
</dbReference>
<keyword evidence="10 11" id="KW-0961">Cell wall biogenesis/degradation</keyword>
<feature type="transmembrane region" description="Helical" evidence="10">
    <location>
        <begin position="161"/>
        <end position="178"/>
    </location>
</feature>
<keyword evidence="2 10" id="KW-1003">Cell membrane</keyword>
<reference evidence="12" key="1">
    <citation type="submission" date="2022-06" db="EMBL/GenBank/DDBJ databases">
        <title>Sneathiella actinostolidae sp. nov., isolated from a sea anemonein the Western Pacific Ocean.</title>
        <authorList>
            <person name="Wei M.J."/>
        </authorList>
    </citation>
    <scope>NUCLEOTIDE SEQUENCE</scope>
    <source>
        <strain evidence="12">PHK-P5</strain>
    </source>
</reference>
<evidence type="ECO:0000256" key="11">
    <source>
        <dbReference type="PIRNR" id="PIRNR002869"/>
    </source>
</evidence>
<keyword evidence="13" id="KW-1185">Reference proteome</keyword>
<gene>
    <name evidence="10 12" type="primary">murJ</name>
    <name evidence="12" type="ORF">NBZ79_18715</name>
</gene>
<dbReference type="RefSeq" id="WP_251934180.1">
    <property type="nucleotide sequence ID" value="NZ_CP098747.1"/>
</dbReference>
<dbReference type="InterPro" id="IPR051050">
    <property type="entry name" value="Lipid_II_flippase_MurJ/MviN"/>
</dbReference>
<feature type="transmembrane region" description="Helical" evidence="10">
    <location>
        <begin position="26"/>
        <end position="45"/>
    </location>
</feature>
<feature type="transmembrane region" description="Helical" evidence="10">
    <location>
        <begin position="350"/>
        <end position="372"/>
    </location>
</feature>
<keyword evidence="4 10" id="KW-0133">Cell shape</keyword>
<dbReference type="CDD" id="cd13123">
    <property type="entry name" value="MATE_MurJ_like"/>
    <property type="match status" value="1"/>
</dbReference>
<comment type="subcellular location">
    <subcellularLocation>
        <location evidence="10">Cell inner membrane</location>
        <topology evidence="10">Multi-pass membrane protein</topology>
    </subcellularLocation>
    <subcellularLocation>
        <location evidence="1">Cell membrane</location>
        <topology evidence="1">Multi-pass membrane protein</topology>
    </subcellularLocation>
</comment>
<feature type="transmembrane region" description="Helical" evidence="10">
    <location>
        <begin position="479"/>
        <end position="505"/>
    </location>
</feature>
<evidence type="ECO:0000256" key="7">
    <source>
        <dbReference type="ARBA" id="ARBA00023136"/>
    </source>
</evidence>
<evidence type="ECO:0000313" key="13">
    <source>
        <dbReference type="Proteomes" id="UP001056291"/>
    </source>
</evidence>
<organism evidence="12 13">
    <name type="scientific">Sneathiella marina</name>
    <dbReference type="NCBI Taxonomy" id="2950108"/>
    <lineage>
        <taxon>Bacteria</taxon>
        <taxon>Pseudomonadati</taxon>
        <taxon>Pseudomonadota</taxon>
        <taxon>Alphaproteobacteria</taxon>
        <taxon>Sneathiellales</taxon>
        <taxon>Sneathiellaceae</taxon>
        <taxon>Sneathiella</taxon>
    </lineage>
</organism>
<feature type="transmembrane region" description="Helical" evidence="10">
    <location>
        <begin position="272"/>
        <end position="293"/>
    </location>
</feature>
<evidence type="ECO:0000256" key="2">
    <source>
        <dbReference type="ARBA" id="ARBA00022475"/>
    </source>
</evidence>
<evidence type="ECO:0000313" key="12">
    <source>
        <dbReference type="EMBL" id="USG61193.1"/>
    </source>
</evidence>
<feature type="transmembrane region" description="Helical" evidence="10">
    <location>
        <begin position="442"/>
        <end position="464"/>
    </location>
</feature>
<keyword evidence="10 11" id="KW-0813">Transport</keyword>
<evidence type="ECO:0000256" key="1">
    <source>
        <dbReference type="ARBA" id="ARBA00004651"/>
    </source>
</evidence>
<keyword evidence="7 10" id="KW-0472">Membrane</keyword>
<evidence type="ECO:0000256" key="10">
    <source>
        <dbReference type="HAMAP-Rule" id="MF_02078"/>
    </source>
</evidence>
<keyword evidence="10" id="KW-0997">Cell inner membrane</keyword>
<feature type="transmembrane region" description="Helical" evidence="10">
    <location>
        <begin position="384"/>
        <end position="403"/>
    </location>
</feature>
<dbReference type="PANTHER" id="PTHR47019">
    <property type="entry name" value="LIPID II FLIPPASE MURJ"/>
    <property type="match status" value="1"/>
</dbReference>
<keyword evidence="5 10" id="KW-0573">Peptidoglycan synthesis</keyword>
<comment type="similarity">
    <text evidence="9 10 11">Belongs to the MurJ/MviN family.</text>
</comment>
<sequence length="518" mass="55021">MSLLKSVATVGGYTMISRVLGFLRDILMATVLGAGPVADAFFVAFRIPNMFRRLVAEGAFSAAFVPMFARKLEAEGKSPALEFAGHSLSILVGFLLVFSALFMIFMPFMMQFLAPGFAVDGDKFNLAVEFTRITFPYLTAMAIVALLGGVLTAFYRFAAMAAAPILLNIILIGCLLTAMGQSDRDTGTLISWGVAAAGIAQVIFLVVACARQDIKIKIGRPRLNKDVKRLLKLMLPGALGAGVMQINILVGTIIASFLATGSISYLYYADRVYQLPLGVIGIAVGTALLPLLSRQIRAGEEQTAIGSLNRAIELSLLLTLPAAAALMVIPSQITSVLFQHGEFTVAASEATAAALFAFSSGLPAYVLVKILAPAFFAREDTTTPVVVGVIAMAANVILSLLLIQEFSHVGIAIATSLSSWLNAAILLILLVRRGHYRSDYRLLRRSAGMVLASAVMGGGLWFAADILHPHFSSDLTSRIIALASLIAGGAGLYAVTALLTGAARLTDLKSMLKRRADR</sequence>
<dbReference type="Pfam" id="PF03023">
    <property type="entry name" value="MurJ"/>
    <property type="match status" value="1"/>
</dbReference>
<comment type="pathway">
    <text evidence="10">Cell wall biogenesis; peptidoglycan biosynthesis.</text>
</comment>
<evidence type="ECO:0000256" key="3">
    <source>
        <dbReference type="ARBA" id="ARBA00022692"/>
    </source>
</evidence>
<feature type="transmembrane region" description="Helical" evidence="10">
    <location>
        <begin position="190"/>
        <end position="210"/>
    </location>
</feature>
<protein>
    <recommendedName>
        <fullName evidence="10">Probable lipid II flippase MurJ</fullName>
    </recommendedName>
</protein>
<feature type="transmembrane region" description="Helical" evidence="10">
    <location>
        <begin position="90"/>
        <end position="114"/>
    </location>
</feature>
<dbReference type="PRINTS" id="PR01806">
    <property type="entry name" value="VIRFACTRMVIN"/>
</dbReference>
<proteinExistence type="inferred from homology"/>
<evidence type="ECO:0000256" key="8">
    <source>
        <dbReference type="ARBA" id="ARBA00060041"/>
    </source>
</evidence>
<name>A0ABY4W516_9PROT</name>
<keyword evidence="3 10" id="KW-0812">Transmembrane</keyword>
<keyword evidence="6 10" id="KW-1133">Transmembrane helix</keyword>
<evidence type="ECO:0000256" key="6">
    <source>
        <dbReference type="ARBA" id="ARBA00022989"/>
    </source>
</evidence>
<dbReference type="HAMAP" id="MF_02078">
    <property type="entry name" value="MurJ_MviN"/>
    <property type="match status" value="1"/>
</dbReference>
<dbReference type="InterPro" id="IPR004268">
    <property type="entry name" value="MurJ"/>
</dbReference>